<evidence type="ECO:0000313" key="4">
    <source>
        <dbReference type="Proteomes" id="UP000239720"/>
    </source>
</evidence>
<dbReference type="AlphaFoldDB" id="A0A2S8R8R9"/>
<proteinExistence type="predicted"/>
<dbReference type="RefSeq" id="WP_101303310.1">
    <property type="nucleotide sequence ID" value="NZ_CP025197.1"/>
</dbReference>
<dbReference type="GO" id="GO:0000272">
    <property type="term" value="P:polysaccharide catabolic process"/>
    <property type="evidence" value="ECO:0007669"/>
    <property type="project" value="InterPro"/>
</dbReference>
<dbReference type="InterPro" id="IPR036439">
    <property type="entry name" value="Dockerin_dom_sf"/>
</dbReference>
<dbReference type="InterPro" id="IPR018247">
    <property type="entry name" value="EF_Hand_1_Ca_BS"/>
</dbReference>
<evidence type="ECO:0000256" key="1">
    <source>
        <dbReference type="SAM" id="SignalP"/>
    </source>
</evidence>
<dbReference type="SUPFAM" id="SSF63446">
    <property type="entry name" value="Type I dockerin domain"/>
    <property type="match status" value="1"/>
</dbReference>
<sequence>MYVKMMVCLFIFSAFSLLNITGVLAEEDVLSVLDFEDYFYYEDGNYVLTSDIVVDSSFRIDGHTVVLNGYSMTVEGDLCIDNGSLDLGSGSLTVNGDFYINGFDTSNPAVLDINNGNLIIEGNFDTYDNVILYMVQENDYVLVHKDFYFNSFIPHGDYLINGTLEVKGDFYDFSKGNFLPSQNHRVVLSGEDVQYVTFEYPELSSFNILELTKPLETGYVFSHTPVWNTLIEPGTSFKPGDLDGNGTVDSTDATILKRYIVSIIDEIPAGNDAADLNGDGDIDSLDYTLLNRFILGMITEFPVNR</sequence>
<dbReference type="CDD" id="cd14256">
    <property type="entry name" value="Dockerin_I"/>
    <property type="match status" value="1"/>
</dbReference>
<evidence type="ECO:0000313" key="3">
    <source>
        <dbReference type="EMBL" id="PQQ66198.1"/>
    </source>
</evidence>
<name>A0A2S8R8R9_9FIRM</name>
<feature type="domain" description="Dockerin" evidence="2">
    <location>
        <begin position="235"/>
        <end position="303"/>
    </location>
</feature>
<keyword evidence="1" id="KW-0732">Signal</keyword>
<dbReference type="Proteomes" id="UP000239720">
    <property type="component" value="Unassembled WGS sequence"/>
</dbReference>
<dbReference type="InterPro" id="IPR002105">
    <property type="entry name" value="Dockerin_1_rpt"/>
</dbReference>
<dbReference type="EMBL" id="NEMB01000003">
    <property type="protein sequence ID" value="PQQ66198.1"/>
    <property type="molecule type" value="Genomic_DNA"/>
</dbReference>
<dbReference type="Pfam" id="PF00404">
    <property type="entry name" value="Dockerin_1"/>
    <property type="match status" value="1"/>
</dbReference>
<feature type="signal peptide" evidence="1">
    <location>
        <begin position="1"/>
        <end position="25"/>
    </location>
</feature>
<comment type="caution">
    <text evidence="3">The sequence shown here is derived from an EMBL/GenBank/DDBJ whole genome shotgun (WGS) entry which is preliminary data.</text>
</comment>
<dbReference type="GO" id="GO:0004553">
    <property type="term" value="F:hydrolase activity, hydrolyzing O-glycosyl compounds"/>
    <property type="evidence" value="ECO:0007669"/>
    <property type="project" value="InterPro"/>
</dbReference>
<dbReference type="Gene3D" id="1.10.1330.10">
    <property type="entry name" value="Dockerin domain"/>
    <property type="match status" value="1"/>
</dbReference>
<gene>
    <name evidence="3" type="ORF">B9R14_05145</name>
</gene>
<dbReference type="InterPro" id="IPR016134">
    <property type="entry name" value="Dockerin_dom"/>
</dbReference>
<dbReference type="PROSITE" id="PS00448">
    <property type="entry name" value="CLOS_CELLULOSOME_RPT"/>
    <property type="match status" value="1"/>
</dbReference>
<organism evidence="3 4">
    <name type="scientific">Acetivibrio saccincola</name>
    <dbReference type="NCBI Taxonomy" id="1677857"/>
    <lineage>
        <taxon>Bacteria</taxon>
        <taxon>Bacillati</taxon>
        <taxon>Bacillota</taxon>
        <taxon>Clostridia</taxon>
        <taxon>Eubacteriales</taxon>
        <taxon>Oscillospiraceae</taxon>
        <taxon>Acetivibrio</taxon>
    </lineage>
</organism>
<accession>A0A2S8R8R9</accession>
<feature type="chain" id="PRO_5015783052" description="Dockerin domain-containing protein" evidence="1">
    <location>
        <begin position="26"/>
        <end position="305"/>
    </location>
</feature>
<protein>
    <recommendedName>
        <fullName evidence="2">Dockerin domain-containing protein</fullName>
    </recommendedName>
</protein>
<dbReference type="PROSITE" id="PS00018">
    <property type="entry name" value="EF_HAND_1"/>
    <property type="match status" value="1"/>
</dbReference>
<dbReference type="PROSITE" id="PS51766">
    <property type="entry name" value="DOCKERIN"/>
    <property type="match status" value="1"/>
</dbReference>
<evidence type="ECO:0000259" key="2">
    <source>
        <dbReference type="PROSITE" id="PS51766"/>
    </source>
</evidence>
<reference evidence="3 4" key="1">
    <citation type="journal article" date="2018" name="Syst. Appl. Microbiol.">
        <title>Characterization and high-quality draft genome sequence of Herbivorax saccincola A7, an anaerobic, alkaliphilic, thermophilic, cellulolytic, and xylanolytic bacterium.</title>
        <authorList>
            <person name="Aikawa S."/>
            <person name="Baramee S."/>
            <person name="Sermsathanaswadi J."/>
            <person name="Thianheng P."/>
            <person name="Tachaapaikoon C."/>
            <person name="Shikata A."/>
            <person name="Waeonukul R."/>
            <person name="Pason P."/>
            <person name="Ratanakhanokchai K."/>
            <person name="Kosugi A."/>
        </authorList>
    </citation>
    <scope>NUCLEOTIDE SEQUENCE [LARGE SCALE GENOMIC DNA]</scope>
    <source>
        <strain evidence="3 4">A7</strain>
    </source>
</reference>